<dbReference type="InterPro" id="IPR036390">
    <property type="entry name" value="WH_DNA-bd_sf"/>
</dbReference>
<dbReference type="Pfam" id="PF03466">
    <property type="entry name" value="LysR_substrate"/>
    <property type="match status" value="1"/>
</dbReference>
<dbReference type="Pfam" id="PF00126">
    <property type="entry name" value="HTH_1"/>
    <property type="match status" value="1"/>
</dbReference>
<name>A0A3M8D043_9BACL</name>
<gene>
    <name evidence="6" type="ORF">EDM58_08920</name>
</gene>
<evidence type="ECO:0000256" key="4">
    <source>
        <dbReference type="ARBA" id="ARBA00023163"/>
    </source>
</evidence>
<dbReference type="Gene3D" id="3.40.190.10">
    <property type="entry name" value="Periplasmic binding protein-like II"/>
    <property type="match status" value="2"/>
</dbReference>
<evidence type="ECO:0000256" key="3">
    <source>
        <dbReference type="ARBA" id="ARBA00023125"/>
    </source>
</evidence>
<keyword evidence="3" id="KW-0238">DNA-binding</keyword>
<proteinExistence type="inferred from homology"/>
<dbReference type="PANTHER" id="PTHR30346">
    <property type="entry name" value="TRANSCRIPTIONAL DUAL REGULATOR HCAR-RELATED"/>
    <property type="match status" value="1"/>
</dbReference>
<sequence>MELRHIRYFTVLAEELNFSRAAERLHIAQPPLSRQIQQLEEEVGVRLLDRTKRRVELTNAGKAFLEKAYQLIDLVEDACDTARMAARAEHGKLIIGFTGTAHNLLPVLEVYRNKYPEVSLNLQLMGTTAQIAALQDKSIDVGILTPPVTNEEILVKKIKYPPLAAILPKNHPLALRGGAVSIKELAAESFVITPRSIGPGFYDAVTRICHEAGFSPNITIETHDLQTVFVLVSAGMGVSIAPAISYEPGGVVFRELADQDITMDGGIAYRREETSEVVHSFLDTFLEYITYKPF</sequence>
<dbReference type="FunFam" id="1.10.10.10:FF:000001">
    <property type="entry name" value="LysR family transcriptional regulator"/>
    <property type="match status" value="1"/>
</dbReference>
<keyword evidence="2" id="KW-0805">Transcription regulation</keyword>
<dbReference type="GO" id="GO:0032993">
    <property type="term" value="C:protein-DNA complex"/>
    <property type="evidence" value="ECO:0007669"/>
    <property type="project" value="TreeGrafter"/>
</dbReference>
<dbReference type="InterPro" id="IPR005119">
    <property type="entry name" value="LysR_subst-bd"/>
</dbReference>
<evidence type="ECO:0000256" key="1">
    <source>
        <dbReference type="ARBA" id="ARBA00009437"/>
    </source>
</evidence>
<evidence type="ECO:0000256" key="2">
    <source>
        <dbReference type="ARBA" id="ARBA00023015"/>
    </source>
</evidence>
<evidence type="ECO:0000313" key="7">
    <source>
        <dbReference type="Proteomes" id="UP000281915"/>
    </source>
</evidence>
<dbReference type="InterPro" id="IPR000847">
    <property type="entry name" value="LysR_HTH_N"/>
</dbReference>
<comment type="similarity">
    <text evidence="1">Belongs to the LysR transcriptional regulatory family.</text>
</comment>
<dbReference type="PANTHER" id="PTHR30346:SF17">
    <property type="entry name" value="LYSR FAMILY TRANSCRIPTIONAL REGULATOR"/>
    <property type="match status" value="1"/>
</dbReference>
<keyword evidence="4" id="KW-0804">Transcription</keyword>
<dbReference type="PROSITE" id="PS50931">
    <property type="entry name" value="HTH_LYSR"/>
    <property type="match status" value="1"/>
</dbReference>
<evidence type="ECO:0000259" key="5">
    <source>
        <dbReference type="PROSITE" id="PS50931"/>
    </source>
</evidence>
<dbReference type="GO" id="GO:0003700">
    <property type="term" value="F:DNA-binding transcription factor activity"/>
    <property type="evidence" value="ECO:0007669"/>
    <property type="project" value="InterPro"/>
</dbReference>
<dbReference type="Gene3D" id="1.10.10.10">
    <property type="entry name" value="Winged helix-like DNA-binding domain superfamily/Winged helix DNA-binding domain"/>
    <property type="match status" value="1"/>
</dbReference>
<feature type="domain" description="HTH lysR-type" evidence="5">
    <location>
        <begin position="1"/>
        <end position="58"/>
    </location>
</feature>
<dbReference type="InterPro" id="IPR036388">
    <property type="entry name" value="WH-like_DNA-bd_sf"/>
</dbReference>
<dbReference type="SUPFAM" id="SSF46785">
    <property type="entry name" value="Winged helix' DNA-binding domain"/>
    <property type="match status" value="1"/>
</dbReference>
<dbReference type="AlphaFoldDB" id="A0A3M8D043"/>
<dbReference type="GO" id="GO:0003677">
    <property type="term" value="F:DNA binding"/>
    <property type="evidence" value="ECO:0007669"/>
    <property type="project" value="UniProtKB-KW"/>
</dbReference>
<dbReference type="EMBL" id="RHHT01000015">
    <property type="protein sequence ID" value="RNB80941.1"/>
    <property type="molecule type" value="Genomic_DNA"/>
</dbReference>
<accession>A0A3M8D043</accession>
<dbReference type="RefSeq" id="WP_122913015.1">
    <property type="nucleotide sequence ID" value="NZ_RHHT01000015.1"/>
</dbReference>
<organism evidence="6 7">
    <name type="scientific">Brevibacillus panacihumi</name>
    <dbReference type="NCBI Taxonomy" id="497735"/>
    <lineage>
        <taxon>Bacteria</taxon>
        <taxon>Bacillati</taxon>
        <taxon>Bacillota</taxon>
        <taxon>Bacilli</taxon>
        <taxon>Bacillales</taxon>
        <taxon>Paenibacillaceae</taxon>
        <taxon>Brevibacillus</taxon>
    </lineage>
</organism>
<reference evidence="6 7" key="1">
    <citation type="submission" date="2018-10" db="EMBL/GenBank/DDBJ databases">
        <title>Phylogenomics of Brevibacillus.</title>
        <authorList>
            <person name="Dunlap C."/>
        </authorList>
    </citation>
    <scope>NUCLEOTIDE SEQUENCE [LARGE SCALE GENOMIC DNA]</scope>
    <source>
        <strain evidence="6 7">JCM 15085</strain>
    </source>
</reference>
<dbReference type="PRINTS" id="PR00039">
    <property type="entry name" value="HTHLYSR"/>
</dbReference>
<comment type="caution">
    <text evidence="6">The sequence shown here is derived from an EMBL/GenBank/DDBJ whole genome shotgun (WGS) entry which is preliminary data.</text>
</comment>
<protein>
    <submittedName>
        <fullName evidence="6">LysR family transcriptional regulator</fullName>
    </submittedName>
</protein>
<evidence type="ECO:0000313" key="6">
    <source>
        <dbReference type="EMBL" id="RNB80941.1"/>
    </source>
</evidence>
<dbReference type="Proteomes" id="UP000281915">
    <property type="component" value="Unassembled WGS sequence"/>
</dbReference>
<dbReference type="CDD" id="cd08414">
    <property type="entry name" value="PBP2_LTTR_aromatics_like"/>
    <property type="match status" value="1"/>
</dbReference>
<dbReference type="SUPFAM" id="SSF53850">
    <property type="entry name" value="Periplasmic binding protein-like II"/>
    <property type="match status" value="1"/>
</dbReference>